<dbReference type="EMBL" id="JARHTQ010000015">
    <property type="protein sequence ID" value="MDF2258351.1"/>
    <property type="molecule type" value="Genomic_DNA"/>
</dbReference>
<dbReference type="RefSeq" id="WP_275817285.1">
    <property type="nucleotide sequence ID" value="NZ_BAAANM010000007.1"/>
</dbReference>
<protein>
    <submittedName>
        <fullName evidence="1">Uncharacterized protein</fullName>
    </submittedName>
</protein>
<keyword evidence="2" id="KW-1185">Reference proteome</keyword>
<gene>
    <name evidence="1" type="ORF">P2L57_22310</name>
</gene>
<evidence type="ECO:0000313" key="2">
    <source>
        <dbReference type="Proteomes" id="UP001220022"/>
    </source>
</evidence>
<proteinExistence type="predicted"/>
<sequence length="70" mass="7838">MSRFSWAQQVPFAPAVEGLIFGRIYQAEDGVYERLLFISRERPEPSTSAVLANKGIRPIHPDCLVHQAVA</sequence>
<accession>A0ABT5Z3E4</accession>
<name>A0ABT5Z3E4_9ACTN</name>
<organism evidence="1 2">
    <name type="scientific">Streptantibioticus ferralitis</name>
    <dbReference type="NCBI Taxonomy" id="236510"/>
    <lineage>
        <taxon>Bacteria</taxon>
        <taxon>Bacillati</taxon>
        <taxon>Actinomycetota</taxon>
        <taxon>Actinomycetes</taxon>
        <taxon>Kitasatosporales</taxon>
        <taxon>Streptomycetaceae</taxon>
        <taxon>Streptantibioticus</taxon>
    </lineage>
</organism>
<comment type="caution">
    <text evidence="1">The sequence shown here is derived from an EMBL/GenBank/DDBJ whole genome shotgun (WGS) entry which is preliminary data.</text>
</comment>
<reference evidence="1 2" key="1">
    <citation type="submission" date="2023-03" db="EMBL/GenBank/DDBJ databases">
        <title>Draft genome sequence of type strain Streptomyces ferralitis JCM 14344.</title>
        <authorList>
            <person name="Klaysubun C."/>
            <person name="Duangmal K."/>
        </authorList>
    </citation>
    <scope>NUCLEOTIDE SEQUENCE [LARGE SCALE GENOMIC DNA]</scope>
    <source>
        <strain evidence="1 2">JCM 14344</strain>
    </source>
</reference>
<dbReference type="Proteomes" id="UP001220022">
    <property type="component" value="Unassembled WGS sequence"/>
</dbReference>
<evidence type="ECO:0000313" key="1">
    <source>
        <dbReference type="EMBL" id="MDF2258351.1"/>
    </source>
</evidence>